<proteinExistence type="predicted"/>
<dbReference type="Proteomes" id="UP000295122">
    <property type="component" value="Unassembled WGS sequence"/>
</dbReference>
<gene>
    <name evidence="8" type="ORF">EV668_3410</name>
</gene>
<dbReference type="EMBL" id="SNZR01000014">
    <property type="protein sequence ID" value="TDR88925.1"/>
    <property type="molecule type" value="Genomic_DNA"/>
</dbReference>
<feature type="compositionally biased region" description="Low complexity" evidence="6">
    <location>
        <begin position="328"/>
        <end position="339"/>
    </location>
</feature>
<dbReference type="PANTHER" id="PTHR30482">
    <property type="entry name" value="HIGH-AFFINITY BRANCHED-CHAIN AMINO ACID TRANSPORT SYSTEM PERMEASE"/>
    <property type="match status" value="1"/>
</dbReference>
<feature type="transmembrane region" description="Helical" evidence="7">
    <location>
        <begin position="206"/>
        <end position="226"/>
    </location>
</feature>
<feature type="transmembrane region" description="Helical" evidence="7">
    <location>
        <begin position="60"/>
        <end position="77"/>
    </location>
</feature>
<evidence type="ECO:0000256" key="2">
    <source>
        <dbReference type="ARBA" id="ARBA00022475"/>
    </source>
</evidence>
<evidence type="ECO:0000313" key="9">
    <source>
        <dbReference type="Proteomes" id="UP000295122"/>
    </source>
</evidence>
<dbReference type="GO" id="GO:0015658">
    <property type="term" value="F:branched-chain amino acid transmembrane transporter activity"/>
    <property type="evidence" value="ECO:0007669"/>
    <property type="project" value="InterPro"/>
</dbReference>
<keyword evidence="9" id="KW-1185">Reference proteome</keyword>
<dbReference type="GO" id="GO:0005886">
    <property type="term" value="C:plasma membrane"/>
    <property type="evidence" value="ECO:0007669"/>
    <property type="project" value="UniProtKB-SubCell"/>
</dbReference>
<dbReference type="Pfam" id="PF02653">
    <property type="entry name" value="BPD_transp_2"/>
    <property type="match status" value="1"/>
</dbReference>
<feature type="transmembrane region" description="Helical" evidence="7">
    <location>
        <begin position="83"/>
        <end position="101"/>
    </location>
</feature>
<dbReference type="PANTHER" id="PTHR30482:SF20">
    <property type="entry name" value="HIGH-AFFINITY BRANCHED-CHAIN AMINO ACID TRANSPORT SYSTEM PERMEASE PROTEIN LIVM"/>
    <property type="match status" value="1"/>
</dbReference>
<evidence type="ECO:0000313" key="8">
    <source>
        <dbReference type="EMBL" id="TDR88925.1"/>
    </source>
</evidence>
<comment type="subcellular location">
    <subcellularLocation>
        <location evidence="1">Cell membrane</location>
        <topology evidence="1">Multi-pass membrane protein</topology>
    </subcellularLocation>
</comment>
<sequence>MALFGRRNVLLVLLAVALVLPAVANSYQLYIGNLVLIYTLLAIGMNLLLGFAGQLAFANAAMFGIGAYGTGLLQVHFGLPFAIAFPAGALIAAAVGLAISFPALRLSGLYLALSTLAFAQFTQWIFLHWEGVTFGAGGFKTPQISFDPLPVSKPVGLYYLSLLVAVALYIFARNLVASRVGRAFVAVRDGEVAAQSLGVDLLRTKALAFGISGFYAGVAGGLYSQALNYVSPEGYDLFQIVLHKAMIVVGGMGSVAGSLLGAGIIIIVLELLRAVKGAQEIVFGGILLVFVLFLRGGLISVIQRYVKGWDEPLHAAPPRRDEPPPLAVPATPVAERAAP</sequence>
<keyword evidence="4 7" id="KW-1133">Transmembrane helix</keyword>
<feature type="region of interest" description="Disordered" evidence="6">
    <location>
        <begin position="314"/>
        <end position="339"/>
    </location>
</feature>
<dbReference type="CDD" id="cd06581">
    <property type="entry name" value="TM_PBP1_LivM_like"/>
    <property type="match status" value="1"/>
</dbReference>
<feature type="transmembrane region" description="Helical" evidence="7">
    <location>
        <begin position="108"/>
        <end position="127"/>
    </location>
</feature>
<feature type="compositionally biased region" description="Basic and acidic residues" evidence="6">
    <location>
        <begin position="314"/>
        <end position="323"/>
    </location>
</feature>
<keyword evidence="2" id="KW-1003">Cell membrane</keyword>
<accession>A0A4R7BW81</accession>
<reference evidence="8 9" key="1">
    <citation type="submission" date="2019-03" db="EMBL/GenBank/DDBJ databases">
        <title>Genomic Encyclopedia of Type Strains, Phase IV (KMG-IV): sequencing the most valuable type-strain genomes for metagenomic binning, comparative biology and taxonomic classification.</title>
        <authorList>
            <person name="Goeker M."/>
        </authorList>
    </citation>
    <scope>NUCLEOTIDE SEQUENCE [LARGE SCALE GENOMIC DNA]</scope>
    <source>
        <strain evidence="8 9">DSM 25903</strain>
    </source>
</reference>
<comment type="caution">
    <text evidence="8">The sequence shown here is derived from an EMBL/GenBank/DDBJ whole genome shotgun (WGS) entry which is preliminary data.</text>
</comment>
<dbReference type="RefSeq" id="WP_133772226.1">
    <property type="nucleotide sequence ID" value="NZ_SNZR01000014.1"/>
</dbReference>
<evidence type="ECO:0000256" key="5">
    <source>
        <dbReference type="ARBA" id="ARBA00023136"/>
    </source>
</evidence>
<name>A0A4R7BW81_9HYPH</name>
<evidence type="ECO:0000256" key="6">
    <source>
        <dbReference type="SAM" id="MobiDB-lite"/>
    </source>
</evidence>
<evidence type="ECO:0000256" key="1">
    <source>
        <dbReference type="ARBA" id="ARBA00004651"/>
    </source>
</evidence>
<evidence type="ECO:0000256" key="4">
    <source>
        <dbReference type="ARBA" id="ARBA00022989"/>
    </source>
</evidence>
<feature type="transmembrane region" description="Helical" evidence="7">
    <location>
        <begin position="281"/>
        <end position="302"/>
    </location>
</feature>
<evidence type="ECO:0000256" key="3">
    <source>
        <dbReference type="ARBA" id="ARBA00022692"/>
    </source>
</evidence>
<dbReference type="InterPro" id="IPR001851">
    <property type="entry name" value="ABC_transp_permease"/>
</dbReference>
<feature type="transmembrane region" description="Helical" evidence="7">
    <location>
        <begin position="155"/>
        <end position="172"/>
    </location>
</feature>
<organism evidence="8 9">
    <name type="scientific">Enterovirga rhinocerotis</name>
    <dbReference type="NCBI Taxonomy" id="1339210"/>
    <lineage>
        <taxon>Bacteria</taxon>
        <taxon>Pseudomonadati</taxon>
        <taxon>Pseudomonadota</taxon>
        <taxon>Alphaproteobacteria</taxon>
        <taxon>Hyphomicrobiales</taxon>
        <taxon>Methylobacteriaceae</taxon>
        <taxon>Enterovirga</taxon>
    </lineage>
</organism>
<protein>
    <submittedName>
        <fullName evidence="8">Amino acid/amide ABC transporter membrane protein 2 (HAAT family)</fullName>
    </submittedName>
</protein>
<feature type="transmembrane region" description="Helical" evidence="7">
    <location>
        <begin position="246"/>
        <end position="269"/>
    </location>
</feature>
<evidence type="ECO:0000256" key="7">
    <source>
        <dbReference type="SAM" id="Phobius"/>
    </source>
</evidence>
<keyword evidence="3 7" id="KW-0812">Transmembrane</keyword>
<dbReference type="AlphaFoldDB" id="A0A4R7BW81"/>
<dbReference type="InterPro" id="IPR043428">
    <property type="entry name" value="LivM-like"/>
</dbReference>
<keyword evidence="5 7" id="KW-0472">Membrane</keyword>
<dbReference type="OrthoDB" id="5448271at2"/>
<feature type="transmembrane region" description="Helical" evidence="7">
    <location>
        <begin position="34"/>
        <end position="53"/>
    </location>
</feature>